<accession>A0A218WCP5</accession>
<dbReference type="PANTHER" id="PTHR13238:SF0">
    <property type="entry name" value="CILIA- AND FLAGELLA-ASSOCIATED PROTEIN 298"/>
    <property type="match status" value="1"/>
</dbReference>
<dbReference type="AlphaFoldDB" id="A0A218WCP5"/>
<proteinExistence type="inferred from homology"/>
<dbReference type="Pfam" id="PF11069">
    <property type="entry name" value="CFAP298"/>
    <property type="match status" value="1"/>
</dbReference>
<organism evidence="2 3">
    <name type="scientific">Punica granatum</name>
    <name type="common">Pomegranate</name>
    <dbReference type="NCBI Taxonomy" id="22663"/>
    <lineage>
        <taxon>Eukaryota</taxon>
        <taxon>Viridiplantae</taxon>
        <taxon>Streptophyta</taxon>
        <taxon>Embryophyta</taxon>
        <taxon>Tracheophyta</taxon>
        <taxon>Spermatophyta</taxon>
        <taxon>Magnoliopsida</taxon>
        <taxon>eudicotyledons</taxon>
        <taxon>Gunneridae</taxon>
        <taxon>Pentapetalae</taxon>
        <taxon>rosids</taxon>
        <taxon>malvids</taxon>
        <taxon>Myrtales</taxon>
        <taxon>Lythraceae</taxon>
        <taxon>Punica</taxon>
    </lineage>
</organism>
<protein>
    <submittedName>
        <fullName evidence="2">Uncharacterized protein</fullName>
    </submittedName>
</protein>
<evidence type="ECO:0000256" key="1">
    <source>
        <dbReference type="ARBA" id="ARBA00009619"/>
    </source>
</evidence>
<comment type="similarity">
    <text evidence="1">Belongs to the CFAP298 family.</text>
</comment>
<reference evidence="3" key="1">
    <citation type="journal article" date="2017" name="Plant J.">
        <title>The pomegranate (Punica granatum L.) genome and the genomics of punicalagin biosynthesis.</title>
        <authorList>
            <person name="Qin G."/>
            <person name="Xu C."/>
            <person name="Ming R."/>
            <person name="Tang H."/>
            <person name="Guyot R."/>
            <person name="Kramer E.M."/>
            <person name="Hu Y."/>
            <person name="Yi X."/>
            <person name="Qi Y."/>
            <person name="Xu X."/>
            <person name="Gao Z."/>
            <person name="Pan H."/>
            <person name="Jian J."/>
            <person name="Tian Y."/>
            <person name="Yue Z."/>
            <person name="Xu Y."/>
        </authorList>
    </citation>
    <scope>NUCLEOTIDE SEQUENCE [LARGE SCALE GENOMIC DNA]</scope>
    <source>
        <strain evidence="3">cv. Dabenzi</strain>
    </source>
</reference>
<dbReference type="PANTHER" id="PTHR13238">
    <property type="entry name" value="PROTEIN C21ORF59"/>
    <property type="match status" value="1"/>
</dbReference>
<evidence type="ECO:0000313" key="2">
    <source>
        <dbReference type="EMBL" id="OWM70110.1"/>
    </source>
</evidence>
<comment type="caution">
    <text evidence="2">The sequence shown here is derived from an EMBL/GenBank/DDBJ whole genome shotgun (WGS) entry which is preliminary data.</text>
</comment>
<gene>
    <name evidence="2" type="ORF">CDL15_Pgr025960</name>
</gene>
<evidence type="ECO:0000313" key="3">
    <source>
        <dbReference type="Proteomes" id="UP000197138"/>
    </source>
</evidence>
<dbReference type="EMBL" id="MTKT01004810">
    <property type="protein sequence ID" value="OWM70110.1"/>
    <property type="molecule type" value="Genomic_DNA"/>
</dbReference>
<dbReference type="Proteomes" id="UP000197138">
    <property type="component" value="Unassembled WGS sequence"/>
</dbReference>
<dbReference type="InterPro" id="IPR021298">
    <property type="entry name" value="CFAP298"/>
</dbReference>
<name>A0A218WCP5_PUNGR</name>
<sequence>MWSMSGPFKRMKGAHAPGPWMISTEGKCTLLLPGPALCSWKRNQAQWKKLGEASMVRLHVKYGEGDGEEEFLYDSQSSAQIEGVLREILQIANLQLKIDRLALELEPQLAPLYGDQKAVGLIRALSEAKAYASKDQVLHGKPLLYHALKDHFQVLEKELNSSYQLLGFSDSEQLQKLSASVEQYEIGNTHLHWAGKELLRDKQLCYYIGKNKKTKITVRVQSDGLFSA</sequence>